<sequence>MAIQKIVAEPLADPEAVVREGLVFARLAAAQGDVADEGRVISLLAFHAELLTGEERAVVLGEGMARYSRLADRGDELPGSQFEDMVAATEPAIVSAAVQFQELLKEGEAVA</sequence>
<proteinExistence type="predicted"/>
<comment type="caution">
    <text evidence="1">The sequence shown here is derived from an EMBL/GenBank/DDBJ whole genome shotgun (WGS) entry which is preliminary data.</text>
</comment>
<dbReference type="EMBL" id="JABBGM010000010">
    <property type="protein sequence ID" value="NML95462.1"/>
    <property type="molecule type" value="Genomic_DNA"/>
</dbReference>
<evidence type="ECO:0000313" key="2">
    <source>
        <dbReference type="Proteomes" id="UP000583556"/>
    </source>
</evidence>
<dbReference type="AlphaFoldDB" id="A0A7Y0BRY3"/>
<keyword evidence="2" id="KW-1185">Reference proteome</keyword>
<dbReference type="Proteomes" id="UP000583556">
    <property type="component" value="Unassembled WGS sequence"/>
</dbReference>
<reference evidence="1 2" key="1">
    <citation type="submission" date="2020-04" db="EMBL/GenBank/DDBJ databases">
        <title>Novosphingobium sp. TW-4 isolated from soil.</title>
        <authorList>
            <person name="Dahal R.H."/>
            <person name="Chaudhary D.K."/>
        </authorList>
    </citation>
    <scope>NUCLEOTIDE SEQUENCE [LARGE SCALE GENOMIC DNA]</scope>
    <source>
        <strain evidence="1 2">TW-4</strain>
    </source>
</reference>
<gene>
    <name evidence="1" type="ORF">HHL27_17435</name>
</gene>
<name>A0A7Y0BRY3_9SPHN</name>
<organism evidence="1 2">
    <name type="scientific">Novosphingobium olei</name>
    <dbReference type="NCBI Taxonomy" id="2728851"/>
    <lineage>
        <taxon>Bacteria</taxon>
        <taxon>Pseudomonadati</taxon>
        <taxon>Pseudomonadota</taxon>
        <taxon>Alphaproteobacteria</taxon>
        <taxon>Sphingomonadales</taxon>
        <taxon>Sphingomonadaceae</taxon>
        <taxon>Novosphingobium</taxon>
    </lineage>
</organism>
<protein>
    <submittedName>
        <fullName evidence="1">Uncharacterized protein</fullName>
    </submittedName>
</protein>
<evidence type="ECO:0000313" key="1">
    <source>
        <dbReference type="EMBL" id="NML95462.1"/>
    </source>
</evidence>
<accession>A0A7Y0BRY3</accession>